<keyword evidence="4 5" id="KW-0732">Signal</keyword>
<dbReference type="OrthoDB" id="3718433at2"/>
<dbReference type="Proteomes" id="UP000189777">
    <property type="component" value="Unassembled WGS sequence"/>
</dbReference>
<evidence type="ECO:0000256" key="4">
    <source>
        <dbReference type="ARBA" id="ARBA00022729"/>
    </source>
</evidence>
<dbReference type="GO" id="GO:0030313">
    <property type="term" value="C:cell envelope"/>
    <property type="evidence" value="ECO:0007669"/>
    <property type="project" value="UniProtKB-SubCell"/>
</dbReference>
<accession>A0A1T5K5A4</accession>
<evidence type="ECO:0000256" key="2">
    <source>
        <dbReference type="ARBA" id="ARBA00008520"/>
    </source>
</evidence>
<organism evidence="6 7">
    <name type="scientific">Krasilnikoviella flava</name>
    <dbReference type="NCBI Taxonomy" id="526729"/>
    <lineage>
        <taxon>Bacteria</taxon>
        <taxon>Bacillati</taxon>
        <taxon>Actinomycetota</taxon>
        <taxon>Actinomycetes</taxon>
        <taxon>Micrococcales</taxon>
        <taxon>Promicromonosporaceae</taxon>
        <taxon>Krasilnikoviella</taxon>
    </lineage>
</organism>
<dbReference type="EMBL" id="FUZQ01000003">
    <property type="protein sequence ID" value="SKC58794.1"/>
    <property type="molecule type" value="Genomic_DNA"/>
</dbReference>
<evidence type="ECO:0000256" key="1">
    <source>
        <dbReference type="ARBA" id="ARBA00004196"/>
    </source>
</evidence>
<evidence type="ECO:0000256" key="3">
    <source>
        <dbReference type="ARBA" id="ARBA00022448"/>
    </source>
</evidence>
<evidence type="ECO:0000313" key="7">
    <source>
        <dbReference type="Proteomes" id="UP000189777"/>
    </source>
</evidence>
<evidence type="ECO:0000313" key="6">
    <source>
        <dbReference type="EMBL" id="SKC58794.1"/>
    </source>
</evidence>
<keyword evidence="3" id="KW-0813">Transport</keyword>
<dbReference type="InterPro" id="IPR050490">
    <property type="entry name" value="Bact_solute-bd_prot1"/>
</dbReference>
<keyword evidence="7" id="KW-1185">Reference proteome</keyword>
<dbReference type="InterPro" id="IPR006059">
    <property type="entry name" value="SBP"/>
</dbReference>
<protein>
    <submittedName>
        <fullName evidence="6">Multiple sugar transport system substrate-binding protein</fullName>
    </submittedName>
</protein>
<dbReference type="PANTHER" id="PTHR43649:SF31">
    <property type="entry name" value="SN-GLYCEROL-3-PHOSPHATE-BINDING PERIPLASMIC PROTEIN UGPB"/>
    <property type="match status" value="1"/>
</dbReference>
<dbReference type="Gene3D" id="3.40.190.10">
    <property type="entry name" value="Periplasmic binding protein-like II"/>
    <property type="match status" value="1"/>
</dbReference>
<gene>
    <name evidence="6" type="ORF">SAMN04324258_1841</name>
</gene>
<comment type="similarity">
    <text evidence="2">Belongs to the bacterial solute-binding protein 1 family.</text>
</comment>
<dbReference type="PROSITE" id="PS51257">
    <property type="entry name" value="PROKAR_LIPOPROTEIN"/>
    <property type="match status" value="1"/>
</dbReference>
<dbReference type="Pfam" id="PF13416">
    <property type="entry name" value="SBP_bac_8"/>
    <property type="match status" value="1"/>
</dbReference>
<comment type="subcellular location">
    <subcellularLocation>
        <location evidence="1">Cell envelope</location>
    </subcellularLocation>
</comment>
<reference evidence="6 7" key="1">
    <citation type="submission" date="2017-02" db="EMBL/GenBank/DDBJ databases">
        <authorList>
            <person name="Peterson S.W."/>
        </authorList>
    </citation>
    <scope>NUCLEOTIDE SEQUENCE [LARGE SCALE GENOMIC DNA]</scope>
    <source>
        <strain evidence="6 7">DSM 21481</strain>
    </source>
</reference>
<name>A0A1T5K5A4_9MICO</name>
<feature type="chain" id="PRO_5038858600" evidence="5">
    <location>
        <begin position="30"/>
        <end position="438"/>
    </location>
</feature>
<feature type="signal peptide" evidence="5">
    <location>
        <begin position="1"/>
        <end position="29"/>
    </location>
</feature>
<dbReference type="PANTHER" id="PTHR43649">
    <property type="entry name" value="ARABINOSE-BINDING PROTEIN-RELATED"/>
    <property type="match status" value="1"/>
</dbReference>
<sequence length="438" mass="46214">MNSTTTRRTRAAATGAAAVAALLALTACGGDGQGAAGEPETPDEPVDLRMTVWTADETQLAQFQEIADAYVEANPDLVSGVTFEPVPFEDYTTSLTTQLAGGNAPDLAWILESYAPEFVESGALVDVGPVLEQTEGYEYDDLLDSSLSLWQKDGGLYAYPFSNSPFGIFVNTDQVEAAGQENPADLVAAGDWTYDNARDIAAAAAEKSGKQGLVVRDFDFQAWENLSSVWDGWGAAPWSEDGTQCTFTDPAMVDALTWIHDATFTDGAMPGPGTTADFFAGDAAMTITQISRASSLDDSFAWDVVPLPAGPAGQQNVIGQAGIGVFAAGEHPDVAADFLAWFTNPENAATLAAYFPPPRESLLNAADLAAANPLLSEEQLQAVVVDGIQDAVTKPTHQNFAKLQETVRAQLDGLWTADADVEAVLTDTCGAIQPLLED</sequence>
<evidence type="ECO:0000256" key="5">
    <source>
        <dbReference type="SAM" id="SignalP"/>
    </source>
</evidence>
<dbReference type="STRING" id="526729.SAMN04324258_1841"/>
<dbReference type="AlphaFoldDB" id="A0A1T5K5A4"/>
<dbReference type="RefSeq" id="WP_079573710.1">
    <property type="nucleotide sequence ID" value="NZ_FUZQ01000003.1"/>
</dbReference>
<proteinExistence type="inferred from homology"/>
<dbReference type="SUPFAM" id="SSF53850">
    <property type="entry name" value="Periplasmic binding protein-like II"/>
    <property type="match status" value="1"/>
</dbReference>
<dbReference type="CDD" id="cd13585">
    <property type="entry name" value="PBP2_TMBP_like"/>
    <property type="match status" value="1"/>
</dbReference>
<keyword evidence="6" id="KW-0762">Sugar transport</keyword>